<proteinExistence type="predicted"/>
<sequence length="337" mass="37641">MKQHVITVCQAGYYKLKRIASIRHFLTEETTTVLVTSCILSRTDYCNSLLSGVPVSMIQPLQTLQNFAARLVCKAGRTQHCTPLLFSLHWLPVAQRIKYKICCLCFKVIINSTPLYLSQLLQVYSPSLPLPTPTSVLPLSTSPNSYKCTLPLYLSQLLQVSSPSLPLTTPTSVLPLSTSPNSYKCTASLYLSQLLQVYSPSLPLPTPTSVLPSLPLPTPSVLPLSTSPNSYKCTPPLPTPTSVLPLSTSPNSYKCTPPIYLSQLLQVHSPSRTTRSSQNTRRFKVVRFKRKQHGFRSFSHFGFIIWIELPYNVRNSQSLPSFKTNLKTHLFKHFVAD</sequence>
<comment type="caution">
    <text evidence="1">The sequence shown here is derived from an EMBL/GenBank/DDBJ whole genome shotgun (WGS) entry which is preliminary data.</text>
</comment>
<protein>
    <submittedName>
        <fullName evidence="1">Uncharacterized protein</fullName>
    </submittedName>
</protein>
<accession>A0AAN9AWA8</accession>
<dbReference type="Proteomes" id="UP001374579">
    <property type="component" value="Unassembled WGS sequence"/>
</dbReference>
<keyword evidence="2" id="KW-1185">Reference proteome</keyword>
<organism evidence="1 2">
    <name type="scientific">Littorina saxatilis</name>
    <dbReference type="NCBI Taxonomy" id="31220"/>
    <lineage>
        <taxon>Eukaryota</taxon>
        <taxon>Metazoa</taxon>
        <taxon>Spiralia</taxon>
        <taxon>Lophotrochozoa</taxon>
        <taxon>Mollusca</taxon>
        <taxon>Gastropoda</taxon>
        <taxon>Caenogastropoda</taxon>
        <taxon>Littorinimorpha</taxon>
        <taxon>Littorinoidea</taxon>
        <taxon>Littorinidae</taxon>
        <taxon>Littorina</taxon>
    </lineage>
</organism>
<reference evidence="1 2" key="1">
    <citation type="submission" date="2024-02" db="EMBL/GenBank/DDBJ databases">
        <title>Chromosome-scale genome assembly of the rough periwinkle Littorina saxatilis.</title>
        <authorList>
            <person name="De Jode A."/>
            <person name="Faria R."/>
            <person name="Formenti G."/>
            <person name="Sims Y."/>
            <person name="Smith T.P."/>
            <person name="Tracey A."/>
            <person name="Wood J.M.D."/>
            <person name="Zagrodzka Z.B."/>
            <person name="Johannesson K."/>
            <person name="Butlin R.K."/>
            <person name="Leder E.H."/>
        </authorList>
    </citation>
    <scope>NUCLEOTIDE SEQUENCE [LARGE SCALE GENOMIC DNA]</scope>
    <source>
        <strain evidence="1">Snail1</strain>
        <tissue evidence="1">Muscle</tissue>
    </source>
</reference>
<evidence type="ECO:0000313" key="1">
    <source>
        <dbReference type="EMBL" id="KAK7094312.1"/>
    </source>
</evidence>
<evidence type="ECO:0000313" key="2">
    <source>
        <dbReference type="Proteomes" id="UP001374579"/>
    </source>
</evidence>
<dbReference type="AlphaFoldDB" id="A0AAN9AWA8"/>
<gene>
    <name evidence="1" type="ORF">V1264_007952</name>
</gene>
<name>A0AAN9AWA8_9CAEN</name>
<dbReference type="EMBL" id="JBAMIC010000019">
    <property type="protein sequence ID" value="KAK7094312.1"/>
    <property type="molecule type" value="Genomic_DNA"/>
</dbReference>